<keyword evidence="2" id="KW-0812">Transmembrane</keyword>
<sequence>MGATAEPEDSATAGAPEGSETAFRLTDPRIAESSGLAASRLYEGVYWTHNDSGDQYGPDVYAVDETGRTVATVRLSGDGVQARDWEAVAMGTDDSGAPAVFVGDIGDNFDGGWPDVRVYRFPEPAVLGDQTVAATTFTFRYADGARNAEGMMIDPRDNRLYVISKEVGGGVYAAPERPTADGVNELVRIASAPLYATDAAFAADGSRYAVRTYWSANVYDASDGVPGRIVERVTLPRTEQGESLAFTPDGTALMAGTEGLDSPVWRVPLTAAPEPAEPDPGTARPEEEPADPPAPDRPAADPDGEGALPLILAGGLGAAVVIAAIVWLARRG</sequence>
<feature type="region of interest" description="Disordered" evidence="1">
    <location>
        <begin position="1"/>
        <end position="27"/>
    </location>
</feature>
<dbReference type="InterPro" id="IPR011042">
    <property type="entry name" value="6-blade_b-propeller_TolB-like"/>
</dbReference>
<dbReference type="SUPFAM" id="SSF101898">
    <property type="entry name" value="NHL repeat"/>
    <property type="match status" value="1"/>
</dbReference>
<feature type="transmembrane region" description="Helical" evidence="2">
    <location>
        <begin position="307"/>
        <end position="329"/>
    </location>
</feature>
<keyword evidence="2" id="KW-1133">Transmembrane helix</keyword>
<keyword evidence="4" id="KW-1185">Reference proteome</keyword>
<dbReference type="Proteomes" id="UP000253318">
    <property type="component" value="Unassembled WGS sequence"/>
</dbReference>
<dbReference type="Gene3D" id="2.120.10.30">
    <property type="entry name" value="TolB, C-terminal domain"/>
    <property type="match status" value="1"/>
</dbReference>
<name>A0A368T6X7_9ACTN</name>
<dbReference type="AlphaFoldDB" id="A0A368T6X7"/>
<evidence type="ECO:0000313" key="4">
    <source>
        <dbReference type="Proteomes" id="UP000253318"/>
    </source>
</evidence>
<dbReference type="EMBL" id="QEIN01000064">
    <property type="protein sequence ID" value="RCV59264.1"/>
    <property type="molecule type" value="Genomic_DNA"/>
</dbReference>
<protein>
    <recommendedName>
        <fullName evidence="5">WD40 repeat domain-containing protein</fullName>
    </recommendedName>
</protein>
<evidence type="ECO:0000313" key="3">
    <source>
        <dbReference type="EMBL" id="RCV59264.1"/>
    </source>
</evidence>
<reference evidence="3 4" key="1">
    <citation type="submission" date="2018-04" db="EMBL/GenBank/DDBJ databases">
        <title>Novel actinobacteria from marine sediment.</title>
        <authorList>
            <person name="Ng Z.Y."/>
            <person name="Tan G.Y.A."/>
        </authorList>
    </citation>
    <scope>NUCLEOTIDE SEQUENCE [LARGE SCALE GENOMIC DNA]</scope>
    <source>
        <strain evidence="3 4">TPS81</strain>
    </source>
</reference>
<comment type="caution">
    <text evidence="3">The sequence shown here is derived from an EMBL/GenBank/DDBJ whole genome shotgun (WGS) entry which is preliminary data.</text>
</comment>
<gene>
    <name evidence="3" type="ORF">DEF24_10280</name>
</gene>
<evidence type="ECO:0000256" key="1">
    <source>
        <dbReference type="SAM" id="MobiDB-lite"/>
    </source>
</evidence>
<accession>A0A368T6X7</accession>
<evidence type="ECO:0000256" key="2">
    <source>
        <dbReference type="SAM" id="Phobius"/>
    </source>
</evidence>
<feature type="region of interest" description="Disordered" evidence="1">
    <location>
        <begin position="270"/>
        <end position="306"/>
    </location>
</feature>
<dbReference type="OrthoDB" id="9801244at2"/>
<organism evidence="3 4">
    <name type="scientific">Marinitenerispora sediminis</name>
    <dbReference type="NCBI Taxonomy" id="1931232"/>
    <lineage>
        <taxon>Bacteria</taxon>
        <taxon>Bacillati</taxon>
        <taxon>Actinomycetota</taxon>
        <taxon>Actinomycetes</taxon>
        <taxon>Streptosporangiales</taxon>
        <taxon>Nocardiopsidaceae</taxon>
        <taxon>Marinitenerispora</taxon>
    </lineage>
</organism>
<proteinExistence type="predicted"/>
<keyword evidence="2" id="KW-0472">Membrane</keyword>
<evidence type="ECO:0008006" key="5">
    <source>
        <dbReference type="Google" id="ProtNLM"/>
    </source>
</evidence>